<dbReference type="GeneID" id="95761841"/>
<evidence type="ECO:0000313" key="3">
    <source>
        <dbReference type="EMBL" id="MDR6333097.1"/>
    </source>
</evidence>
<dbReference type="EMBL" id="BSDO01000001">
    <property type="protein sequence ID" value="GLI21374.1"/>
    <property type="molecule type" value="Genomic_DNA"/>
</dbReference>
<dbReference type="Proteomes" id="UP001144397">
    <property type="component" value="Unassembled WGS sequence"/>
</dbReference>
<organism evidence="2 4">
    <name type="scientific">Xanthobacter flavus</name>
    <dbReference type="NCBI Taxonomy" id="281"/>
    <lineage>
        <taxon>Bacteria</taxon>
        <taxon>Pseudomonadati</taxon>
        <taxon>Pseudomonadota</taxon>
        <taxon>Alphaproteobacteria</taxon>
        <taxon>Hyphomicrobiales</taxon>
        <taxon>Xanthobacteraceae</taxon>
        <taxon>Xanthobacter</taxon>
    </lineage>
</organism>
<feature type="chain" id="PRO_5040908555" evidence="1">
    <location>
        <begin position="23"/>
        <end position="202"/>
    </location>
</feature>
<accession>A0A9W6FI96</accession>
<gene>
    <name evidence="3" type="ORF">GGQ86_001561</name>
    <name evidence="2" type="ORF">XFLAVUS301_10480</name>
</gene>
<evidence type="ECO:0000313" key="2">
    <source>
        <dbReference type="EMBL" id="GLI21374.1"/>
    </source>
</evidence>
<evidence type="ECO:0000313" key="5">
    <source>
        <dbReference type="Proteomes" id="UP001245370"/>
    </source>
</evidence>
<dbReference type="EMBL" id="JAVDPY010000002">
    <property type="protein sequence ID" value="MDR6333097.1"/>
    <property type="molecule type" value="Genomic_DNA"/>
</dbReference>
<sequence>MLRRLIAALPLAIALTPLPAAAGPDPLPPFACTGPFAADTDEAALIRQFGRANVVFRAVPAAEGEMVKATVLFPQDRSRRVEIIWLDEKKRRRPGDVLVYDPGPWRTPEGIGIGATLAEVEKANGKPFTLSGFGWDYGGSVLDWDGGRFARTTAGCRLLLRFEPPGTYEGDVDGDREFRSDNKDMRAAKPVVYQMLLSYGGE</sequence>
<name>A0A9W6FI96_XANFL</name>
<proteinExistence type="predicted"/>
<feature type="signal peptide" evidence="1">
    <location>
        <begin position="1"/>
        <end position="22"/>
    </location>
</feature>
<evidence type="ECO:0000256" key="1">
    <source>
        <dbReference type="SAM" id="SignalP"/>
    </source>
</evidence>
<keyword evidence="1" id="KW-0732">Signal</keyword>
<reference evidence="3 5" key="2">
    <citation type="submission" date="2023-07" db="EMBL/GenBank/DDBJ databases">
        <title>Genomic Encyclopedia of Type Strains, Phase IV (KMG-IV): sequencing the most valuable type-strain genomes for metagenomic binning, comparative biology and taxonomic classification.</title>
        <authorList>
            <person name="Goeker M."/>
        </authorList>
    </citation>
    <scope>NUCLEOTIDE SEQUENCE [LARGE SCALE GENOMIC DNA]</scope>
    <source>
        <strain evidence="3 5">DSM 338</strain>
    </source>
</reference>
<protein>
    <submittedName>
        <fullName evidence="2">Uncharacterized protein</fullName>
    </submittedName>
</protein>
<dbReference type="Proteomes" id="UP001245370">
    <property type="component" value="Unassembled WGS sequence"/>
</dbReference>
<dbReference type="RefSeq" id="WP_281805907.1">
    <property type="nucleotide sequence ID" value="NZ_BSDO01000001.1"/>
</dbReference>
<reference evidence="2" key="1">
    <citation type="submission" date="2022-12" db="EMBL/GenBank/DDBJ databases">
        <title>Reference genome sequencing for broad-spectrum identification of bacterial and archaeal isolates by mass spectrometry.</title>
        <authorList>
            <person name="Sekiguchi Y."/>
            <person name="Tourlousse D.M."/>
        </authorList>
    </citation>
    <scope>NUCLEOTIDE SEQUENCE</scope>
    <source>
        <strain evidence="2">301</strain>
    </source>
</reference>
<keyword evidence="5" id="KW-1185">Reference proteome</keyword>
<comment type="caution">
    <text evidence="2">The sequence shown here is derived from an EMBL/GenBank/DDBJ whole genome shotgun (WGS) entry which is preliminary data.</text>
</comment>
<dbReference type="AlphaFoldDB" id="A0A9W6FI96"/>
<evidence type="ECO:0000313" key="4">
    <source>
        <dbReference type="Proteomes" id="UP001144397"/>
    </source>
</evidence>